<feature type="compositionally biased region" description="Low complexity" evidence="1">
    <location>
        <begin position="448"/>
        <end position="457"/>
    </location>
</feature>
<feature type="compositionally biased region" description="Polar residues" evidence="1">
    <location>
        <begin position="428"/>
        <end position="441"/>
    </location>
</feature>
<evidence type="ECO:0000256" key="1">
    <source>
        <dbReference type="SAM" id="MobiDB-lite"/>
    </source>
</evidence>
<dbReference type="RefSeq" id="XP_060328698.1">
    <property type="nucleotide sequence ID" value="XM_060482684.1"/>
</dbReference>
<dbReference type="Proteomes" id="UP001175211">
    <property type="component" value="Unassembled WGS sequence"/>
</dbReference>
<dbReference type="GeneID" id="85366232"/>
<name>A0AA39KAH4_ARMTA</name>
<dbReference type="EMBL" id="JAUEPS010000026">
    <property type="protein sequence ID" value="KAK0455188.1"/>
    <property type="molecule type" value="Genomic_DNA"/>
</dbReference>
<comment type="caution">
    <text evidence="2">The sequence shown here is derived from an EMBL/GenBank/DDBJ whole genome shotgun (WGS) entry which is preliminary data.</text>
</comment>
<feature type="compositionally biased region" description="Polar residues" evidence="1">
    <location>
        <begin position="468"/>
        <end position="514"/>
    </location>
</feature>
<protein>
    <submittedName>
        <fullName evidence="2">Uncharacterized protein</fullName>
    </submittedName>
</protein>
<evidence type="ECO:0000313" key="2">
    <source>
        <dbReference type="EMBL" id="KAK0455188.1"/>
    </source>
</evidence>
<feature type="region of interest" description="Disordered" evidence="1">
    <location>
        <begin position="181"/>
        <end position="250"/>
    </location>
</feature>
<organism evidence="2 3">
    <name type="scientific">Armillaria tabescens</name>
    <name type="common">Ringless honey mushroom</name>
    <name type="synonym">Agaricus tabescens</name>
    <dbReference type="NCBI Taxonomy" id="1929756"/>
    <lineage>
        <taxon>Eukaryota</taxon>
        <taxon>Fungi</taxon>
        <taxon>Dikarya</taxon>
        <taxon>Basidiomycota</taxon>
        <taxon>Agaricomycotina</taxon>
        <taxon>Agaricomycetes</taxon>
        <taxon>Agaricomycetidae</taxon>
        <taxon>Agaricales</taxon>
        <taxon>Marasmiineae</taxon>
        <taxon>Physalacriaceae</taxon>
        <taxon>Desarmillaria</taxon>
    </lineage>
</organism>
<proteinExistence type="predicted"/>
<sequence>MQATDARSQSRKKSRREFTTDTPRDVLIDALKEKEYKIRRMQGLFVDALQLLHDTERRTVEAESRIADTAKGLDKLNQYRSKLLDDTWKVKQETSEDRWWATRGQEERAEKTNLLSHLLEGVGQTVDEAASERHIRVQNAEALATARRVDRLWSHEVQNPKRNNPLQSEAQQVALVAAPVSLPPNSDGNAHHLASESVRSRVPSTPTTPPTYPESLQESLHSTLLDTRPRTSRPYRMRRSQSVSSPAYSNDIAGRGSLHSVENSCITSQSSDSHLESLLSEPGALPSEIIGSSLRKRRPSLTERLFDIGKATFSPSNAVTETPVDPWCPTGHITAAHKPKFHRRSSVDSENSLPPPVPPKSYPSTRKERLLLADDLRYGAAAKEISHYRENLISSKERDTSAYLGPDKIHREAAAMLAYPDRLDSRSPRTSLHSTSTTVDTPSRRSSRIASSTAAASLCSDGEPPNPSSSASRVGLSPQTVPSITVTPPSRTTSMDDLSSPSLSRKQAGDSSSRAPPPTRLSPDNRASGSPKHLISGPSNPPASLLLSQKRAGRHAREGQILA</sequence>
<gene>
    <name evidence="2" type="ORF">EV420DRAFT_587541</name>
</gene>
<feature type="compositionally biased region" description="Polar residues" evidence="1">
    <location>
        <begin position="214"/>
        <end position="225"/>
    </location>
</feature>
<reference evidence="2" key="1">
    <citation type="submission" date="2023-06" db="EMBL/GenBank/DDBJ databases">
        <authorList>
            <consortium name="Lawrence Berkeley National Laboratory"/>
            <person name="Ahrendt S."/>
            <person name="Sahu N."/>
            <person name="Indic B."/>
            <person name="Wong-Bajracharya J."/>
            <person name="Merenyi Z."/>
            <person name="Ke H.-M."/>
            <person name="Monk M."/>
            <person name="Kocsube S."/>
            <person name="Drula E."/>
            <person name="Lipzen A."/>
            <person name="Balint B."/>
            <person name="Henrissat B."/>
            <person name="Andreopoulos B."/>
            <person name="Martin F.M."/>
            <person name="Harder C.B."/>
            <person name="Rigling D."/>
            <person name="Ford K.L."/>
            <person name="Foster G.D."/>
            <person name="Pangilinan J."/>
            <person name="Papanicolaou A."/>
            <person name="Barry K."/>
            <person name="LaButti K."/>
            <person name="Viragh M."/>
            <person name="Koriabine M."/>
            <person name="Yan M."/>
            <person name="Riley R."/>
            <person name="Champramary S."/>
            <person name="Plett K.L."/>
            <person name="Tsai I.J."/>
            <person name="Slot J."/>
            <person name="Sipos G."/>
            <person name="Plett J."/>
            <person name="Nagy L.G."/>
            <person name="Grigoriev I.V."/>
        </authorList>
    </citation>
    <scope>NUCLEOTIDE SEQUENCE</scope>
    <source>
        <strain evidence="2">CCBAS 213</strain>
    </source>
</reference>
<evidence type="ECO:0000313" key="3">
    <source>
        <dbReference type="Proteomes" id="UP001175211"/>
    </source>
</evidence>
<feature type="region of interest" description="Disordered" evidence="1">
    <location>
        <begin position="420"/>
        <end position="563"/>
    </location>
</feature>
<feature type="compositionally biased region" description="Basic residues" evidence="1">
    <location>
        <begin position="230"/>
        <end position="239"/>
    </location>
</feature>
<dbReference type="AlphaFoldDB" id="A0AA39KAH4"/>
<accession>A0AA39KAH4</accession>
<keyword evidence="3" id="KW-1185">Reference proteome</keyword>
<feature type="region of interest" description="Disordered" evidence="1">
    <location>
        <begin position="339"/>
        <end position="366"/>
    </location>
</feature>